<dbReference type="RefSeq" id="WP_170215234.1">
    <property type="nucleotide sequence ID" value="NZ_JBHMDG010000012.1"/>
</dbReference>
<reference evidence="4 5" key="1">
    <citation type="submission" date="2024-09" db="EMBL/GenBank/DDBJ databases">
        <authorList>
            <person name="Sun Q."/>
            <person name="Mori K."/>
        </authorList>
    </citation>
    <scope>NUCLEOTIDE SEQUENCE [LARGE SCALE GENOMIC DNA]</scope>
    <source>
        <strain evidence="4 5">JCM 9626</strain>
    </source>
</reference>
<dbReference type="Pfam" id="PF08279">
    <property type="entry name" value="HTH_11"/>
    <property type="match status" value="1"/>
</dbReference>
<accession>A0ABV5KAK3</accession>
<dbReference type="InterPro" id="IPR036388">
    <property type="entry name" value="WH-like_DNA-bd_sf"/>
</dbReference>
<keyword evidence="5" id="KW-1185">Reference proteome</keyword>
<dbReference type="PROSITE" id="PS51000">
    <property type="entry name" value="HTH_DEOR_2"/>
    <property type="match status" value="1"/>
</dbReference>
<dbReference type="PIRSF" id="PIRSF016838">
    <property type="entry name" value="PafC"/>
    <property type="match status" value="1"/>
</dbReference>
<dbReference type="InterPro" id="IPR036390">
    <property type="entry name" value="WH_DNA-bd_sf"/>
</dbReference>
<dbReference type="InterPro" id="IPR026881">
    <property type="entry name" value="WYL_dom"/>
</dbReference>
<evidence type="ECO:0000313" key="4">
    <source>
        <dbReference type="EMBL" id="MFB9313766.1"/>
    </source>
</evidence>
<evidence type="ECO:0000256" key="2">
    <source>
        <dbReference type="ARBA" id="ARBA00023163"/>
    </source>
</evidence>
<keyword evidence="2" id="KW-0804">Transcription</keyword>
<dbReference type="PROSITE" id="PS52050">
    <property type="entry name" value="WYL"/>
    <property type="match status" value="1"/>
</dbReference>
<dbReference type="InterPro" id="IPR013196">
    <property type="entry name" value="HTH_11"/>
</dbReference>
<dbReference type="InterPro" id="IPR028349">
    <property type="entry name" value="PafC-like"/>
</dbReference>
<dbReference type="InterPro" id="IPR051534">
    <property type="entry name" value="CBASS_pafABC_assoc_protein"/>
</dbReference>
<organism evidence="4 5">
    <name type="scientific">Nocardioides plantarum</name>
    <dbReference type="NCBI Taxonomy" id="29299"/>
    <lineage>
        <taxon>Bacteria</taxon>
        <taxon>Bacillati</taxon>
        <taxon>Actinomycetota</taxon>
        <taxon>Actinomycetes</taxon>
        <taxon>Propionibacteriales</taxon>
        <taxon>Nocardioidaceae</taxon>
        <taxon>Nocardioides</taxon>
    </lineage>
</organism>
<feature type="domain" description="HTH deoR-type" evidence="3">
    <location>
        <begin position="12"/>
        <end position="67"/>
    </location>
</feature>
<evidence type="ECO:0000313" key="5">
    <source>
        <dbReference type="Proteomes" id="UP001589750"/>
    </source>
</evidence>
<dbReference type="InterPro" id="IPR001034">
    <property type="entry name" value="DeoR_HTH"/>
</dbReference>
<protein>
    <submittedName>
        <fullName evidence="4">Helix-turn-helix transcriptional regulator</fullName>
    </submittedName>
</protein>
<keyword evidence="1" id="KW-0805">Transcription regulation</keyword>
<comment type="caution">
    <text evidence="4">The sequence shown here is derived from an EMBL/GenBank/DDBJ whole genome shotgun (WGS) entry which is preliminary data.</text>
</comment>
<proteinExistence type="predicted"/>
<dbReference type="EMBL" id="JBHMDG010000012">
    <property type="protein sequence ID" value="MFB9313766.1"/>
    <property type="molecule type" value="Genomic_DNA"/>
</dbReference>
<gene>
    <name evidence="4" type="ORF">ACFFRI_11995</name>
</gene>
<dbReference type="SUPFAM" id="SSF46785">
    <property type="entry name" value="Winged helix' DNA-binding domain"/>
    <property type="match status" value="1"/>
</dbReference>
<dbReference type="PANTHER" id="PTHR34580">
    <property type="match status" value="1"/>
</dbReference>
<dbReference type="Gene3D" id="1.10.10.10">
    <property type="entry name" value="Winged helix-like DNA-binding domain superfamily/Winged helix DNA-binding domain"/>
    <property type="match status" value="1"/>
</dbReference>
<evidence type="ECO:0000259" key="3">
    <source>
        <dbReference type="PROSITE" id="PS51000"/>
    </source>
</evidence>
<evidence type="ECO:0000256" key="1">
    <source>
        <dbReference type="ARBA" id="ARBA00023015"/>
    </source>
</evidence>
<name>A0ABV5KAK3_9ACTN</name>
<dbReference type="Proteomes" id="UP001589750">
    <property type="component" value="Unassembled WGS sequence"/>
</dbReference>
<sequence length="336" mass="35701">MSGQFPTGLASPSGRVLALLERVQERPGLTADQLAAELGVGERTVRRYVGTLQELGIPVTAHRGRVGGYHLEAGYRMAPLMLGTDEAVALTLTMAVLTGRAPDGPPGPAAAALGKLRRALPRAVAERVDDVLAAVVPPERSDRLAPGATPDPSLLATLAAGVVGERVCRIRHGSTTRDVNAYGVAVVRGHLYLHGWCHLRRARRTFRVDRISAADLLAETFRTPSGLDVAAAVETSLATSWEEWTVSVLLHAPLEVVRATIPRWVGVAEPVDATCTRLRLTTRNLDATVLRLSDHTLPMTVEKPAELRDAFARRAVWMAGVGAGGSSVDAVGVSPL</sequence>
<dbReference type="Pfam" id="PF13280">
    <property type="entry name" value="WYL"/>
    <property type="match status" value="1"/>
</dbReference>
<dbReference type="PANTHER" id="PTHR34580:SF3">
    <property type="entry name" value="PROTEIN PAFB"/>
    <property type="match status" value="1"/>
</dbReference>